<evidence type="ECO:0000313" key="2">
    <source>
        <dbReference type="EMBL" id="SVA93597.1"/>
    </source>
</evidence>
<gene>
    <name evidence="2" type="ORF">METZ01_LOCUS146451</name>
</gene>
<feature type="non-terminal residue" evidence="2">
    <location>
        <position position="200"/>
    </location>
</feature>
<dbReference type="Gene3D" id="3.90.550.10">
    <property type="entry name" value="Spore Coat Polysaccharide Biosynthesis Protein SpsA, Chain A"/>
    <property type="match status" value="1"/>
</dbReference>
<dbReference type="PANTHER" id="PTHR43685:SF2">
    <property type="entry name" value="GLYCOSYLTRANSFERASE 2-LIKE DOMAIN-CONTAINING PROTEIN"/>
    <property type="match status" value="1"/>
</dbReference>
<reference evidence="2" key="1">
    <citation type="submission" date="2018-05" db="EMBL/GenBank/DDBJ databases">
        <authorList>
            <person name="Lanie J.A."/>
            <person name="Ng W.-L."/>
            <person name="Kazmierczak K.M."/>
            <person name="Andrzejewski T.M."/>
            <person name="Davidsen T.M."/>
            <person name="Wayne K.J."/>
            <person name="Tettelin H."/>
            <person name="Glass J.I."/>
            <person name="Rusch D."/>
            <person name="Podicherti R."/>
            <person name="Tsui H.-C.T."/>
            <person name="Winkler M.E."/>
        </authorList>
    </citation>
    <scope>NUCLEOTIDE SEQUENCE</scope>
</reference>
<sequence>VADDGSTDETVEMLEKFQVRTELKLQWTTIKNSGPANARNAGVAISTGPWIGFLDADVIPHPDWVETALELIRNNPKAGAFEGRTEVTRRGRATPFTHQTENTVGGRYPTCNLVVRKNLAHFHQAYKIPFREDTDLAFSILESGYPIIFASELAVEHPPLASSYSRPFILARRYYYDGLLARRFPSRYHNELDAHKILGL</sequence>
<evidence type="ECO:0000259" key="1">
    <source>
        <dbReference type="Pfam" id="PF00535"/>
    </source>
</evidence>
<proteinExistence type="predicted"/>
<dbReference type="Pfam" id="PF00535">
    <property type="entry name" value="Glycos_transf_2"/>
    <property type="match status" value="1"/>
</dbReference>
<dbReference type="InterPro" id="IPR050834">
    <property type="entry name" value="Glycosyltransf_2"/>
</dbReference>
<protein>
    <recommendedName>
        <fullName evidence="1">Glycosyltransferase 2-like domain-containing protein</fullName>
    </recommendedName>
</protein>
<dbReference type="CDD" id="cd00761">
    <property type="entry name" value="Glyco_tranf_GTA_type"/>
    <property type="match status" value="1"/>
</dbReference>
<dbReference type="InterPro" id="IPR001173">
    <property type="entry name" value="Glyco_trans_2-like"/>
</dbReference>
<feature type="domain" description="Glycosyltransferase 2-like" evidence="1">
    <location>
        <begin position="1"/>
        <end position="119"/>
    </location>
</feature>
<organism evidence="2">
    <name type="scientific">marine metagenome</name>
    <dbReference type="NCBI Taxonomy" id="408172"/>
    <lineage>
        <taxon>unclassified sequences</taxon>
        <taxon>metagenomes</taxon>
        <taxon>ecological metagenomes</taxon>
    </lineage>
</organism>
<dbReference type="PANTHER" id="PTHR43685">
    <property type="entry name" value="GLYCOSYLTRANSFERASE"/>
    <property type="match status" value="1"/>
</dbReference>
<dbReference type="SUPFAM" id="SSF53448">
    <property type="entry name" value="Nucleotide-diphospho-sugar transferases"/>
    <property type="match status" value="1"/>
</dbReference>
<feature type="non-terminal residue" evidence="2">
    <location>
        <position position="1"/>
    </location>
</feature>
<name>A0A381ZXM2_9ZZZZ</name>
<dbReference type="InterPro" id="IPR029044">
    <property type="entry name" value="Nucleotide-diphossugar_trans"/>
</dbReference>
<dbReference type="EMBL" id="UINC01022939">
    <property type="protein sequence ID" value="SVA93597.1"/>
    <property type="molecule type" value="Genomic_DNA"/>
</dbReference>
<dbReference type="AlphaFoldDB" id="A0A381ZXM2"/>
<accession>A0A381ZXM2</accession>